<dbReference type="Proteomes" id="UP000230796">
    <property type="component" value="Unassembled WGS sequence"/>
</dbReference>
<dbReference type="InterPro" id="IPR015943">
    <property type="entry name" value="WD40/YVTN_repeat-like_dom_sf"/>
</dbReference>
<proteinExistence type="predicted"/>
<dbReference type="Gene3D" id="2.130.10.10">
    <property type="entry name" value="YVTN repeat-like/Quinoprotein amine dehydrogenase"/>
    <property type="match status" value="1"/>
</dbReference>
<gene>
    <name evidence="1" type="ORF">COT87_02935</name>
</gene>
<organism evidence="1 2">
    <name type="scientific">Candidatus Collierbacteria bacterium CG10_big_fil_rev_8_21_14_0_10_44_9</name>
    <dbReference type="NCBI Taxonomy" id="1974535"/>
    <lineage>
        <taxon>Bacteria</taxon>
        <taxon>Candidatus Collieribacteriota</taxon>
    </lineage>
</organism>
<reference evidence="2" key="1">
    <citation type="submission" date="2017-09" db="EMBL/GenBank/DDBJ databases">
        <title>Depth-based differentiation of microbial function through sediment-hosted aquifers and enrichment of novel symbionts in the deep terrestrial subsurface.</title>
        <authorList>
            <person name="Probst A.J."/>
            <person name="Ladd B."/>
            <person name="Jarett J.K."/>
            <person name="Geller-Mcgrath D.E."/>
            <person name="Sieber C.M.K."/>
            <person name="Emerson J.B."/>
            <person name="Anantharaman K."/>
            <person name="Thomas B.C."/>
            <person name="Malmstrom R."/>
            <person name="Stieglmeier M."/>
            <person name="Klingl A."/>
            <person name="Woyke T."/>
            <person name="Ryan C.M."/>
            <person name="Banfield J.F."/>
        </authorList>
    </citation>
    <scope>NUCLEOTIDE SEQUENCE [LARGE SCALE GENOMIC DNA]</scope>
</reference>
<evidence type="ECO:0000313" key="1">
    <source>
        <dbReference type="EMBL" id="PIR98785.1"/>
    </source>
</evidence>
<dbReference type="AlphaFoldDB" id="A0A2H0VI45"/>
<name>A0A2H0VI45_9BACT</name>
<accession>A0A2H0VI45</accession>
<dbReference type="SUPFAM" id="SSF110296">
    <property type="entry name" value="Oligoxyloglucan reducing end-specific cellobiohydrolase"/>
    <property type="match status" value="1"/>
</dbReference>
<evidence type="ECO:0000313" key="2">
    <source>
        <dbReference type="Proteomes" id="UP000230796"/>
    </source>
</evidence>
<evidence type="ECO:0008006" key="3">
    <source>
        <dbReference type="Google" id="ProtNLM"/>
    </source>
</evidence>
<dbReference type="EMBL" id="PFAF01000063">
    <property type="protein sequence ID" value="PIR98785.1"/>
    <property type="molecule type" value="Genomic_DNA"/>
</dbReference>
<protein>
    <recommendedName>
        <fullName evidence="3">Photosynthesis system II assembly factor Ycf48/Hcf136-like domain-containing protein</fullName>
    </recommendedName>
</protein>
<feature type="non-terminal residue" evidence="1">
    <location>
        <position position="278"/>
    </location>
</feature>
<sequence>MLGGIFNGSPTFASTSTYNFTTAGEYSATNNFSVFGGTAHFKLTWPTVGIGFPGTFATSMVSPAENLVWATLNAQNAVYKSTNAGGAWSHVSIDADFTAVDMITVSGDAGGNAVNLVTVGTDAVNPGGVAWSTNNGTNWTYADNLGVGANFVAVAHKSTATSYSWFMNSSGVIQRVTDIDLWSNPSLMVLDGITAGSSMLYIDDKGLVIVGGMVGASGAVFYSADNGTNWTQSVLPGTPTNITQLEYSGGYLYAGGTGYLARADVSGGTPASWTDLSA</sequence>
<comment type="caution">
    <text evidence="1">The sequence shown here is derived from an EMBL/GenBank/DDBJ whole genome shotgun (WGS) entry which is preliminary data.</text>
</comment>